<accession>A0ABR1YSN4</accession>
<keyword evidence="3" id="KW-1185">Reference proteome</keyword>
<proteinExistence type="predicted"/>
<comment type="caution">
    <text evidence="2">The sequence shown here is derived from an EMBL/GenBank/DDBJ whole genome shotgun (WGS) entry which is preliminary data.</text>
</comment>
<feature type="compositionally biased region" description="Polar residues" evidence="1">
    <location>
        <begin position="36"/>
        <end position="49"/>
    </location>
</feature>
<reference evidence="2 3" key="1">
    <citation type="submission" date="2024-04" db="EMBL/GenBank/DDBJ databases">
        <title>Phyllosticta paracitricarpa is synonymous to the EU quarantine fungus P. citricarpa based on phylogenomic analyses.</title>
        <authorList>
            <consortium name="Lawrence Berkeley National Laboratory"/>
            <person name="Van Ingen-Buijs V.A."/>
            <person name="Van Westerhoven A.C."/>
            <person name="Haridas S."/>
            <person name="Skiadas P."/>
            <person name="Martin F."/>
            <person name="Groenewald J.Z."/>
            <person name="Crous P.W."/>
            <person name="Seidl M.F."/>
        </authorList>
    </citation>
    <scope>NUCLEOTIDE SEQUENCE [LARGE SCALE GENOMIC DNA]</scope>
    <source>
        <strain evidence="2 3">CBS 123374</strain>
    </source>
</reference>
<name>A0ABR1YSN4_9PEZI</name>
<organism evidence="2 3">
    <name type="scientific">Phyllosticta capitalensis</name>
    <dbReference type="NCBI Taxonomy" id="121624"/>
    <lineage>
        <taxon>Eukaryota</taxon>
        <taxon>Fungi</taxon>
        <taxon>Dikarya</taxon>
        <taxon>Ascomycota</taxon>
        <taxon>Pezizomycotina</taxon>
        <taxon>Dothideomycetes</taxon>
        <taxon>Dothideomycetes incertae sedis</taxon>
        <taxon>Botryosphaeriales</taxon>
        <taxon>Phyllostictaceae</taxon>
        <taxon>Phyllosticta</taxon>
    </lineage>
</organism>
<dbReference type="EMBL" id="JBBWRZ010000005">
    <property type="protein sequence ID" value="KAK8235975.1"/>
    <property type="molecule type" value="Genomic_DNA"/>
</dbReference>
<protein>
    <submittedName>
        <fullName evidence="2">Uncharacterized protein</fullName>
    </submittedName>
</protein>
<evidence type="ECO:0000256" key="1">
    <source>
        <dbReference type="SAM" id="MobiDB-lite"/>
    </source>
</evidence>
<feature type="region of interest" description="Disordered" evidence="1">
    <location>
        <begin position="161"/>
        <end position="181"/>
    </location>
</feature>
<evidence type="ECO:0000313" key="2">
    <source>
        <dbReference type="EMBL" id="KAK8235975.1"/>
    </source>
</evidence>
<evidence type="ECO:0000313" key="3">
    <source>
        <dbReference type="Proteomes" id="UP001492380"/>
    </source>
</evidence>
<dbReference type="Proteomes" id="UP001492380">
    <property type="component" value="Unassembled WGS sequence"/>
</dbReference>
<sequence>MAELISGPEPQGRGPRLCVTTTVTTTVIVVNLDTGEVNSSSTCNTTRRQYGSGEDDTQERTQREATPIADDASVSTLTPLSQITPPPRRGSSGLSSMHDSVLEELGHSINASTANRANDRRELIIIDLSDTESEDEDMDIEEEADNGVDENNAPVMRVRLEKSEPAARKKSKPGNPPINWDRVTSNLFAKSHNGDGSQASLVHFRDWPAPLQAAVQGGLDQSTGSANAVNRLCGYMESPGTKKGVCLMEVCIRPVKFNAPEAQARSEACQSCANPNWISRPCLTACPGGGLLLMPLREGHADLDVVGHCLINH</sequence>
<gene>
    <name evidence="2" type="ORF">HDK90DRAFT_552842</name>
</gene>
<feature type="region of interest" description="Disordered" evidence="1">
    <location>
        <begin position="36"/>
        <end position="96"/>
    </location>
</feature>
<feature type="compositionally biased region" description="Polar residues" evidence="1">
    <location>
        <begin position="73"/>
        <end position="83"/>
    </location>
</feature>